<feature type="domain" description="ZAD" evidence="9">
    <location>
        <begin position="15"/>
        <end position="99"/>
    </location>
</feature>
<name>W5J6N7_ANODA</name>
<feature type="compositionally biased region" description="Polar residues" evidence="7">
    <location>
        <begin position="471"/>
        <end position="489"/>
    </location>
</feature>
<reference evidence="10" key="2">
    <citation type="submission" date="2010-05" db="EMBL/GenBank/DDBJ databases">
        <authorList>
            <person name="Almeida L.G."/>
            <person name="Nicolas M.F."/>
            <person name="Souza R.C."/>
            <person name="Vasconcelos A.T.R."/>
        </authorList>
    </citation>
    <scope>NUCLEOTIDE SEQUENCE</scope>
</reference>
<feature type="compositionally biased region" description="Polar residues" evidence="7">
    <location>
        <begin position="892"/>
        <end position="908"/>
    </location>
</feature>
<dbReference type="Proteomes" id="UP000000673">
    <property type="component" value="Unassembled WGS sequence"/>
</dbReference>
<dbReference type="Gene3D" id="3.30.160.60">
    <property type="entry name" value="Classic Zinc Finger"/>
    <property type="match status" value="1"/>
</dbReference>
<dbReference type="GO" id="GO:0005634">
    <property type="term" value="C:nucleus"/>
    <property type="evidence" value="ECO:0007669"/>
    <property type="project" value="InterPro"/>
</dbReference>
<dbReference type="PROSITE" id="PS51915">
    <property type="entry name" value="ZAD"/>
    <property type="match status" value="1"/>
</dbReference>
<evidence type="ECO:0000256" key="6">
    <source>
        <dbReference type="PROSITE-ProRule" id="PRU01263"/>
    </source>
</evidence>
<feature type="domain" description="C2H2-type" evidence="8">
    <location>
        <begin position="306"/>
        <end position="334"/>
    </location>
</feature>
<evidence type="ECO:0000313" key="10">
    <source>
        <dbReference type="EMBL" id="ETN59063.1"/>
    </source>
</evidence>
<feature type="compositionally biased region" description="Polar residues" evidence="7">
    <location>
        <begin position="436"/>
        <end position="447"/>
    </location>
</feature>
<dbReference type="InterPro" id="IPR012934">
    <property type="entry name" value="Znf_AD"/>
</dbReference>
<dbReference type="PROSITE" id="PS50157">
    <property type="entry name" value="ZINC_FINGER_C2H2_2"/>
    <property type="match status" value="3"/>
</dbReference>
<feature type="compositionally biased region" description="Acidic residues" evidence="7">
    <location>
        <begin position="726"/>
        <end position="735"/>
    </location>
</feature>
<feature type="compositionally biased region" description="Basic and acidic residues" evidence="7">
    <location>
        <begin position="1009"/>
        <end position="1026"/>
    </location>
</feature>
<evidence type="ECO:0000256" key="4">
    <source>
        <dbReference type="ARBA" id="ARBA00022833"/>
    </source>
</evidence>
<dbReference type="InterPro" id="IPR013087">
    <property type="entry name" value="Znf_C2H2_type"/>
</dbReference>
<feature type="region of interest" description="Disordered" evidence="7">
    <location>
        <begin position="812"/>
        <end position="1177"/>
    </location>
</feature>
<feature type="region of interest" description="Disordered" evidence="7">
    <location>
        <begin position="359"/>
        <end position="572"/>
    </location>
</feature>
<keyword evidence="4 6" id="KW-0862">Zinc</keyword>
<evidence type="ECO:0000256" key="1">
    <source>
        <dbReference type="ARBA" id="ARBA00022723"/>
    </source>
</evidence>
<evidence type="ECO:0000256" key="5">
    <source>
        <dbReference type="PROSITE-ProRule" id="PRU00042"/>
    </source>
</evidence>
<dbReference type="STRING" id="43151.W5J6N7"/>
<feature type="compositionally biased region" description="Basic and acidic residues" evidence="7">
    <location>
        <begin position="594"/>
        <end position="609"/>
    </location>
</feature>
<feature type="compositionally biased region" description="Polar residues" evidence="7">
    <location>
        <begin position="1072"/>
        <end position="1083"/>
    </location>
</feature>
<reference evidence="10" key="3">
    <citation type="journal article" date="2013" name="Nucleic Acids Res.">
        <title>The genome of Anopheles darlingi, the main neotropical malaria vector.</title>
        <authorList>
            <person name="Marinotti O."/>
            <person name="Cerqueira G.C."/>
            <person name="de Almeida L.G."/>
            <person name="Ferro M.I."/>
            <person name="Loreto E.L."/>
            <person name="Zaha A."/>
            <person name="Teixeira S.M."/>
            <person name="Wespiser A.R."/>
            <person name="Almeida E Silva A."/>
            <person name="Schlindwein A.D."/>
            <person name="Pacheco A.C."/>
            <person name="Silva A.L."/>
            <person name="Graveley B.R."/>
            <person name="Walenz B.P."/>
            <person name="Lima Bde A."/>
            <person name="Ribeiro C.A."/>
            <person name="Nunes-Silva C.G."/>
            <person name="de Carvalho C.R."/>
            <person name="Soares C.M."/>
            <person name="de Menezes C.B."/>
            <person name="Matiolli C."/>
            <person name="Caffrey D."/>
            <person name="Araujo D.A."/>
            <person name="de Oliveira D.M."/>
            <person name="Golenbock D."/>
            <person name="Grisard E.C."/>
            <person name="Fantinatti-Garboggini F."/>
            <person name="de Carvalho F.M."/>
            <person name="Barcellos F.G."/>
            <person name="Prosdocimi F."/>
            <person name="May G."/>
            <person name="Azevedo Junior G.M."/>
            <person name="Guimaraes G.M."/>
            <person name="Goldman G.H."/>
            <person name="Padilha I.Q."/>
            <person name="Batista Jda S."/>
            <person name="Ferro J.A."/>
            <person name="Ribeiro J.M."/>
            <person name="Fietto J.L."/>
            <person name="Dabbas K.M."/>
            <person name="Cerdeira L."/>
            <person name="Agnez-Lima L.F."/>
            <person name="Brocchi M."/>
            <person name="de Carvalho M.O."/>
            <person name="Teixeira Mde M."/>
            <person name="Diniz Maia Mde M."/>
            <person name="Goldman M.H."/>
            <person name="Cruz Schneider M.P."/>
            <person name="Felipe M.S."/>
            <person name="Hungria M."/>
            <person name="Nicolas M.F."/>
            <person name="Pereira M."/>
            <person name="Montes M.A."/>
            <person name="Cantao M.E."/>
            <person name="Vincentz M."/>
            <person name="Rafael M.S."/>
            <person name="Silverman N."/>
            <person name="Stoco P.H."/>
            <person name="Souza R.C."/>
            <person name="Vicentini R."/>
            <person name="Gazzinelli R.T."/>
            <person name="Neves Rde O."/>
            <person name="Silva R."/>
            <person name="Astolfi-Filho S."/>
            <person name="Maciel T.E."/>
            <person name="Urmenyi T.P."/>
            <person name="Tadei W.P."/>
            <person name="Camargo E.P."/>
            <person name="de Vasconcelos A.T."/>
        </authorList>
    </citation>
    <scope>NUCLEOTIDE SEQUENCE</scope>
</reference>
<feature type="compositionally biased region" description="Acidic residues" evidence="7">
    <location>
        <begin position="380"/>
        <end position="393"/>
    </location>
</feature>
<evidence type="ECO:0000259" key="8">
    <source>
        <dbReference type="PROSITE" id="PS50157"/>
    </source>
</evidence>
<feature type="compositionally biased region" description="Polar residues" evidence="7">
    <location>
        <begin position="1124"/>
        <end position="1135"/>
    </location>
</feature>
<dbReference type="GO" id="GO:0000977">
    <property type="term" value="F:RNA polymerase II transcription regulatory region sequence-specific DNA binding"/>
    <property type="evidence" value="ECO:0007669"/>
    <property type="project" value="TreeGrafter"/>
</dbReference>
<dbReference type="VEuPathDB" id="VectorBase:ADAC009346"/>
<reference evidence="11" key="4">
    <citation type="submission" date="2015-06" db="UniProtKB">
        <authorList>
            <consortium name="EnsemblMetazoa"/>
        </authorList>
    </citation>
    <scope>IDENTIFICATION</scope>
</reference>
<dbReference type="OMA" id="EWHSCFL"/>
<dbReference type="AlphaFoldDB" id="W5J6N7"/>
<feature type="compositionally biased region" description="Basic and acidic residues" evidence="7">
    <location>
        <begin position="697"/>
        <end position="710"/>
    </location>
</feature>
<keyword evidence="3 5" id="KW-0863">Zinc-finger</keyword>
<feature type="compositionally biased region" description="Basic and acidic residues" evidence="7">
    <location>
        <begin position="496"/>
        <end position="519"/>
    </location>
</feature>
<dbReference type="SUPFAM" id="SSF57716">
    <property type="entry name" value="Glucocorticoid receptor-like (DNA-binding domain)"/>
    <property type="match status" value="1"/>
</dbReference>
<feature type="region of interest" description="Disordered" evidence="7">
    <location>
        <begin position="588"/>
        <end position="630"/>
    </location>
</feature>
<feature type="compositionally biased region" description="Polar residues" evidence="7">
    <location>
        <begin position="654"/>
        <end position="666"/>
    </location>
</feature>
<protein>
    <submittedName>
        <fullName evidence="10 11">Uncharacterized protein</fullName>
    </submittedName>
</protein>
<feature type="compositionally biased region" description="Basic and acidic residues" evidence="7">
    <location>
        <begin position="1039"/>
        <end position="1054"/>
    </location>
</feature>
<feature type="compositionally biased region" description="Basic and acidic residues" evidence="7">
    <location>
        <begin position="742"/>
        <end position="754"/>
    </location>
</feature>
<dbReference type="PANTHER" id="PTHR24409">
    <property type="entry name" value="ZINC FINGER PROTEIN 142"/>
    <property type="match status" value="1"/>
</dbReference>
<dbReference type="PANTHER" id="PTHR24409:SF295">
    <property type="entry name" value="AZ2-RELATED"/>
    <property type="match status" value="1"/>
</dbReference>
<sequence>MERFSINILHQQIYRVCRLCGVDHPEKLPIIEDDDVIVLYDEEDEETSLVKKIEECVGILVHKDDQMPQQICQLCLEKVNDFYEYRLMCAATNVQTRSLLNLHMVHPVVKRVKLELPPRQEEIVPKLDETEDLEEEEEVAELRSTRATKAKPRDEPSALDFNEECKDEDEAVQQKRLKFEHACEYCKDVFTESLGLQKHLVRRHTPRVYPSACYTCCEYFETHRDLKDHESWHKATRTKYHCFRCSKKFVSSKTLKSHIDTKACVRPERSVHPVPLVPDVRCPECRKLFKTRNLFEWHSCFLKARTNCPKCGKFFRQKQPLLRHYIMYCTGTLPVSEPLWETLKSELIESKPDIDIPVALSEKKRGRGRPSGKKSSDQEQFNDEMKVEEEEQCELPYPPPLDVSITVKSEETASAMQTGWHMENPPVASRLRSGTMPHNSSETATTSGDRKNRSRRTRSSTLEDEERTERYTNSTTSENASSPTKQPMVTLSMEAVKQEFLEMNELREQLEDCLSHNETETPNASDKINENTDDAGAPETDHAGDNWQDDGNDHSNDSDDDAGSTPLPETAKISEAVVAGETVASEAIASPLADQEHTVSEKEGVESERNPLPVDIAVKQEPQDDDLMPIVQNPLRITIKKEKGLLNDGEAGGSSKNTSWTIQNSATDDDPLQATVSSKSPKGSSPTKKASKRKEKRSQSSDTHREERSVNKKPRHCTVYVKQEVPDPDPEDEANQNDLPIIEERPVIRIKPEPIDPGYTGRPIKSEFPSASLDDHAYPDHILPSTNHTDGMDADNEPVVAFDGMHIKSERFADGDSLENETNYSSSCGLGEAESRSHRILSNPFSKSNRSKGDESTLRRKTQQGTAKSKLSKMINPFALLKQKATQDQRRASSNLPPVSVPQISEVGSSDPVDQLALDSSPLSTCNVLNEHTHTGGTSDSETEATQKPQSEMIPEFPNQVGAAGENEEISNHSTTDGTKQSDQQYEESENADNVDKTTSTQLLSNAGEIKENLIKSSEESDKTLDQELGNSEQSIDTDESRHNEMSKDMKNTEIPEVAHMSDDKEVERNISPLTENRASNSKIEFRSKMAETYAATPEDEAGSSKQDLARTHSPEDQGYLPLTDSSEMVKTTDSFEPLDASRTGKETVKPLIACTAQADEGSSSDNVKTSAALTGEAKETTHATDILMDGSEMNQFSLEKDIRVVNEVSQELSSLNVEGMKQHDSSIAEKPITMT</sequence>
<keyword evidence="2" id="KW-0677">Repeat</keyword>
<feature type="domain" description="C2H2-type" evidence="8">
    <location>
        <begin position="181"/>
        <end position="205"/>
    </location>
</feature>
<keyword evidence="12" id="KW-1185">Reference proteome</keyword>
<dbReference type="SMART" id="SM00355">
    <property type="entry name" value="ZnF_C2H2"/>
    <property type="match status" value="4"/>
</dbReference>
<dbReference type="GO" id="GO:0008270">
    <property type="term" value="F:zinc ion binding"/>
    <property type="evidence" value="ECO:0007669"/>
    <property type="project" value="UniProtKB-UniRule"/>
</dbReference>
<dbReference type="EnsemblMetazoa" id="ADAC009346-RA">
    <property type="protein sequence ID" value="ADAC009346-PA"/>
    <property type="gene ID" value="ADAC009346"/>
</dbReference>
<reference evidence="10 12" key="1">
    <citation type="journal article" date="2010" name="BMC Genomics">
        <title>Combination of measures distinguishes pre-miRNAs from other stem-loops in the genome of the newly sequenced Anopheles darlingi.</title>
        <authorList>
            <person name="Mendes N.D."/>
            <person name="Freitas A.T."/>
            <person name="Vasconcelos A.T."/>
            <person name="Sagot M.F."/>
        </authorList>
    </citation>
    <scope>NUCLEOTIDE SEQUENCE</scope>
</reference>
<keyword evidence="1 6" id="KW-0479">Metal-binding</keyword>
<dbReference type="Gene3D" id="3.40.1800.20">
    <property type="match status" value="1"/>
</dbReference>
<dbReference type="HOGENOM" id="CLU_267193_0_0_1"/>
<gene>
    <name evidence="10" type="ORF">AND_009346</name>
</gene>
<feature type="compositionally biased region" description="Polar residues" evidence="7">
    <location>
        <begin position="972"/>
        <end position="984"/>
    </location>
</feature>
<feature type="region of interest" description="Disordered" evidence="7">
    <location>
        <begin position="1217"/>
        <end position="1236"/>
    </location>
</feature>
<evidence type="ECO:0000313" key="11">
    <source>
        <dbReference type="EnsemblMetazoa" id="ADAC009346-PA"/>
    </source>
</evidence>
<evidence type="ECO:0000259" key="9">
    <source>
        <dbReference type="PROSITE" id="PS51915"/>
    </source>
</evidence>
<organism evidence="10">
    <name type="scientific">Anopheles darlingi</name>
    <name type="common">Mosquito</name>
    <dbReference type="NCBI Taxonomy" id="43151"/>
    <lineage>
        <taxon>Eukaryota</taxon>
        <taxon>Metazoa</taxon>
        <taxon>Ecdysozoa</taxon>
        <taxon>Arthropoda</taxon>
        <taxon>Hexapoda</taxon>
        <taxon>Insecta</taxon>
        <taxon>Pterygota</taxon>
        <taxon>Neoptera</taxon>
        <taxon>Endopterygota</taxon>
        <taxon>Diptera</taxon>
        <taxon>Nematocera</taxon>
        <taxon>Culicoidea</taxon>
        <taxon>Culicidae</taxon>
        <taxon>Anophelinae</taxon>
        <taxon>Anopheles</taxon>
    </lineage>
</organism>
<evidence type="ECO:0000256" key="7">
    <source>
        <dbReference type="SAM" id="MobiDB-lite"/>
    </source>
</evidence>
<dbReference type="eggNOG" id="KOG1721">
    <property type="taxonomic scope" value="Eukaryota"/>
</dbReference>
<feature type="binding site" evidence="6">
    <location>
        <position position="17"/>
    </location>
    <ligand>
        <name>Zn(2+)</name>
        <dbReference type="ChEBI" id="CHEBI:29105"/>
    </ligand>
</feature>
<evidence type="ECO:0000313" key="12">
    <source>
        <dbReference type="Proteomes" id="UP000000673"/>
    </source>
</evidence>
<feature type="compositionally biased region" description="Basic and acidic residues" evidence="7">
    <location>
        <begin position="1060"/>
        <end position="1069"/>
    </location>
</feature>
<feature type="binding site" evidence="6">
    <location>
        <position position="20"/>
    </location>
    <ligand>
        <name>Zn(2+)</name>
        <dbReference type="ChEBI" id="CHEBI:29105"/>
    </ligand>
</feature>
<feature type="domain" description="C2H2-type" evidence="8">
    <location>
        <begin position="240"/>
        <end position="267"/>
    </location>
</feature>
<feature type="compositionally biased region" description="Low complexity" evidence="7">
    <location>
        <begin position="677"/>
        <end position="688"/>
    </location>
</feature>
<dbReference type="EMBL" id="ADMH02002104">
    <property type="protein sequence ID" value="ETN59063.1"/>
    <property type="molecule type" value="Genomic_DNA"/>
</dbReference>
<dbReference type="Pfam" id="PF07776">
    <property type="entry name" value="zf-AD"/>
    <property type="match status" value="1"/>
</dbReference>
<dbReference type="GO" id="GO:0000981">
    <property type="term" value="F:DNA-binding transcription factor activity, RNA polymerase II-specific"/>
    <property type="evidence" value="ECO:0007669"/>
    <property type="project" value="TreeGrafter"/>
</dbReference>
<dbReference type="VEuPathDB" id="VectorBase:ADAR2_003687"/>
<feature type="binding site" evidence="6">
    <location>
        <position position="75"/>
    </location>
    <ligand>
        <name>Zn(2+)</name>
        <dbReference type="ChEBI" id="CHEBI:29105"/>
    </ligand>
</feature>
<evidence type="ECO:0000256" key="3">
    <source>
        <dbReference type="ARBA" id="ARBA00022771"/>
    </source>
</evidence>
<accession>W5J6N7</accession>
<proteinExistence type="predicted"/>
<evidence type="ECO:0000256" key="2">
    <source>
        <dbReference type="ARBA" id="ARBA00022737"/>
    </source>
</evidence>
<dbReference type="PROSITE" id="PS00028">
    <property type="entry name" value="ZINC_FINGER_C2H2_1"/>
    <property type="match status" value="1"/>
</dbReference>
<feature type="region of interest" description="Disordered" evidence="7">
    <location>
        <begin position="643"/>
        <end position="797"/>
    </location>
</feature>
<feature type="compositionally biased region" description="Polar residues" evidence="7">
    <location>
        <begin position="1161"/>
        <end position="1173"/>
    </location>
</feature>
<feature type="compositionally biased region" description="Polar residues" evidence="7">
    <location>
        <begin position="921"/>
        <end position="950"/>
    </location>
</feature>
<dbReference type="SMART" id="SM00868">
    <property type="entry name" value="zf-AD"/>
    <property type="match status" value="1"/>
</dbReference>
<feature type="binding site" evidence="6">
    <location>
        <position position="72"/>
    </location>
    <ligand>
        <name>Zn(2+)</name>
        <dbReference type="ChEBI" id="CHEBI:29105"/>
    </ligand>
</feature>